<accession>A0A4R5TT25</accession>
<dbReference type="InterPro" id="IPR035906">
    <property type="entry name" value="MetI-like_sf"/>
</dbReference>
<dbReference type="Proteomes" id="UP000295411">
    <property type="component" value="Unassembled WGS sequence"/>
</dbReference>
<evidence type="ECO:0000313" key="9">
    <source>
        <dbReference type="EMBL" id="TDK23962.1"/>
    </source>
</evidence>
<dbReference type="PANTHER" id="PTHR32243">
    <property type="entry name" value="MALTOSE TRANSPORT SYSTEM PERMEASE-RELATED"/>
    <property type="match status" value="1"/>
</dbReference>
<proteinExistence type="inferred from homology"/>
<keyword evidence="3" id="KW-1003">Cell membrane</keyword>
<keyword evidence="4 7" id="KW-0812">Transmembrane</keyword>
<keyword evidence="5 7" id="KW-1133">Transmembrane helix</keyword>
<dbReference type="RefSeq" id="WP_133404647.1">
    <property type="nucleotide sequence ID" value="NZ_SMTK01000005.1"/>
</dbReference>
<feature type="transmembrane region" description="Helical" evidence="7">
    <location>
        <begin position="99"/>
        <end position="122"/>
    </location>
</feature>
<evidence type="ECO:0000256" key="4">
    <source>
        <dbReference type="ARBA" id="ARBA00022692"/>
    </source>
</evidence>
<protein>
    <submittedName>
        <fullName evidence="9">Carbohydrate ABC transporter permease</fullName>
    </submittedName>
</protein>
<name>A0A4R5TT25_9MICC</name>
<keyword evidence="6 7" id="KW-0472">Membrane</keyword>
<dbReference type="Gene3D" id="1.10.3720.10">
    <property type="entry name" value="MetI-like"/>
    <property type="match status" value="1"/>
</dbReference>
<dbReference type="PROSITE" id="PS50928">
    <property type="entry name" value="ABC_TM1"/>
    <property type="match status" value="1"/>
</dbReference>
<evidence type="ECO:0000256" key="1">
    <source>
        <dbReference type="ARBA" id="ARBA00004651"/>
    </source>
</evidence>
<dbReference type="OrthoDB" id="9794684at2"/>
<sequence length="305" mass="33368">MTATAQHPVDQNLKRTVRTTAVRPMRTRRSRSATTALQKTIAYLLLSLAGLLSIGPFVWVGLASLKRPVDAFSLPPVWDFTPTLQAYQILWNDRGFGHFLLNTLLVGVLTTVISLLVAAPAAYALSRFRHVSGLWILLAALVFRALPRMAVVLPFYYLARLTGLYDTQVLLIAVLVAVNQPFTIWLLRDFFAGIPEELEESAMVDGCSRIQAFRRIILPVAGPGLVTAAVFTFLLAYQEYMIPLVLTQTSAVTLPVFIAQFSTENIQDWPVISAAAVSLALPIVGLVMLAQRFLVAGLTAGSTKG</sequence>
<dbReference type="InterPro" id="IPR000515">
    <property type="entry name" value="MetI-like"/>
</dbReference>
<evidence type="ECO:0000256" key="6">
    <source>
        <dbReference type="ARBA" id="ARBA00023136"/>
    </source>
</evidence>
<gene>
    <name evidence="9" type="ORF">E2F48_14305</name>
</gene>
<dbReference type="InterPro" id="IPR050901">
    <property type="entry name" value="BP-dep_ABC_trans_perm"/>
</dbReference>
<evidence type="ECO:0000256" key="3">
    <source>
        <dbReference type="ARBA" id="ARBA00022475"/>
    </source>
</evidence>
<evidence type="ECO:0000256" key="5">
    <source>
        <dbReference type="ARBA" id="ARBA00022989"/>
    </source>
</evidence>
<organism evidence="9 10">
    <name type="scientific">Arthrobacter crusticola</name>
    <dbReference type="NCBI Taxonomy" id="2547960"/>
    <lineage>
        <taxon>Bacteria</taxon>
        <taxon>Bacillati</taxon>
        <taxon>Actinomycetota</taxon>
        <taxon>Actinomycetes</taxon>
        <taxon>Micrococcales</taxon>
        <taxon>Micrococcaceae</taxon>
        <taxon>Arthrobacter</taxon>
    </lineage>
</organism>
<feature type="transmembrane region" description="Helical" evidence="7">
    <location>
        <begin position="271"/>
        <end position="290"/>
    </location>
</feature>
<evidence type="ECO:0000313" key="10">
    <source>
        <dbReference type="Proteomes" id="UP000295411"/>
    </source>
</evidence>
<reference evidence="9 10" key="1">
    <citation type="submission" date="2019-03" db="EMBL/GenBank/DDBJ databases">
        <title>Arthrobacter sp. nov., an bacterium isolated from biocrust in Mu Us Desert.</title>
        <authorList>
            <person name="Lixiong L."/>
        </authorList>
    </citation>
    <scope>NUCLEOTIDE SEQUENCE [LARGE SCALE GENOMIC DNA]</scope>
    <source>
        <strain evidence="9 10">SLN-3</strain>
    </source>
</reference>
<evidence type="ECO:0000256" key="7">
    <source>
        <dbReference type="RuleBase" id="RU363032"/>
    </source>
</evidence>
<evidence type="ECO:0000256" key="2">
    <source>
        <dbReference type="ARBA" id="ARBA00022448"/>
    </source>
</evidence>
<dbReference type="Pfam" id="PF00528">
    <property type="entry name" value="BPD_transp_1"/>
    <property type="match status" value="1"/>
</dbReference>
<comment type="subcellular location">
    <subcellularLocation>
        <location evidence="1 7">Cell membrane</location>
        <topology evidence="1 7">Multi-pass membrane protein</topology>
    </subcellularLocation>
</comment>
<dbReference type="EMBL" id="SMTK01000005">
    <property type="protein sequence ID" value="TDK23962.1"/>
    <property type="molecule type" value="Genomic_DNA"/>
</dbReference>
<comment type="similarity">
    <text evidence="7">Belongs to the binding-protein-dependent transport system permease family.</text>
</comment>
<evidence type="ECO:0000259" key="8">
    <source>
        <dbReference type="PROSITE" id="PS50928"/>
    </source>
</evidence>
<keyword evidence="10" id="KW-1185">Reference proteome</keyword>
<feature type="transmembrane region" description="Helical" evidence="7">
    <location>
        <begin position="41"/>
        <end position="62"/>
    </location>
</feature>
<feature type="transmembrane region" description="Helical" evidence="7">
    <location>
        <begin position="216"/>
        <end position="234"/>
    </location>
</feature>
<dbReference type="PANTHER" id="PTHR32243:SF18">
    <property type="entry name" value="INNER MEMBRANE ABC TRANSPORTER PERMEASE PROTEIN YCJP"/>
    <property type="match status" value="1"/>
</dbReference>
<dbReference type="SUPFAM" id="SSF161098">
    <property type="entry name" value="MetI-like"/>
    <property type="match status" value="1"/>
</dbReference>
<dbReference type="GO" id="GO:0055085">
    <property type="term" value="P:transmembrane transport"/>
    <property type="evidence" value="ECO:0007669"/>
    <property type="project" value="InterPro"/>
</dbReference>
<feature type="transmembrane region" description="Helical" evidence="7">
    <location>
        <begin position="134"/>
        <end position="157"/>
    </location>
</feature>
<dbReference type="AlphaFoldDB" id="A0A4R5TT25"/>
<keyword evidence="2 7" id="KW-0813">Transport</keyword>
<dbReference type="CDD" id="cd06261">
    <property type="entry name" value="TM_PBP2"/>
    <property type="match status" value="1"/>
</dbReference>
<feature type="domain" description="ABC transmembrane type-1" evidence="8">
    <location>
        <begin position="100"/>
        <end position="290"/>
    </location>
</feature>
<dbReference type="GO" id="GO:0005886">
    <property type="term" value="C:plasma membrane"/>
    <property type="evidence" value="ECO:0007669"/>
    <property type="project" value="UniProtKB-SubCell"/>
</dbReference>
<comment type="caution">
    <text evidence="9">The sequence shown here is derived from an EMBL/GenBank/DDBJ whole genome shotgun (WGS) entry which is preliminary data.</text>
</comment>
<feature type="transmembrane region" description="Helical" evidence="7">
    <location>
        <begin position="240"/>
        <end position="259"/>
    </location>
</feature>
<feature type="transmembrane region" description="Helical" evidence="7">
    <location>
        <begin position="169"/>
        <end position="187"/>
    </location>
</feature>